<comment type="caution">
    <text evidence="1">The sequence shown here is derived from an EMBL/GenBank/DDBJ whole genome shotgun (WGS) entry which is preliminary data.</text>
</comment>
<name>A0A9N9BPG6_9GLOM</name>
<accession>A0A9N9BPG6</accession>
<protein>
    <submittedName>
        <fullName evidence="1">4561_t:CDS:1</fullName>
    </submittedName>
</protein>
<dbReference type="OrthoDB" id="2429066at2759"/>
<sequence length="73" mass="8390">MNSRRRVLTYKNMCCLTVTASTTDPGILVLVAGDGDYEPAISEAIKFNWTIEVWFWSSGDMVRVDHTWHVFHL</sequence>
<evidence type="ECO:0000313" key="1">
    <source>
        <dbReference type="EMBL" id="CAG8571270.1"/>
    </source>
</evidence>
<gene>
    <name evidence="1" type="ORF">DEBURN_LOCUS8095</name>
</gene>
<dbReference type="AlphaFoldDB" id="A0A9N9BPG6"/>
<keyword evidence="2" id="KW-1185">Reference proteome</keyword>
<evidence type="ECO:0000313" key="2">
    <source>
        <dbReference type="Proteomes" id="UP000789706"/>
    </source>
</evidence>
<organism evidence="1 2">
    <name type="scientific">Diversispora eburnea</name>
    <dbReference type="NCBI Taxonomy" id="1213867"/>
    <lineage>
        <taxon>Eukaryota</taxon>
        <taxon>Fungi</taxon>
        <taxon>Fungi incertae sedis</taxon>
        <taxon>Mucoromycota</taxon>
        <taxon>Glomeromycotina</taxon>
        <taxon>Glomeromycetes</taxon>
        <taxon>Diversisporales</taxon>
        <taxon>Diversisporaceae</taxon>
        <taxon>Diversispora</taxon>
    </lineage>
</organism>
<proteinExistence type="predicted"/>
<dbReference type="EMBL" id="CAJVPK010001107">
    <property type="protein sequence ID" value="CAG8571270.1"/>
    <property type="molecule type" value="Genomic_DNA"/>
</dbReference>
<dbReference type="Proteomes" id="UP000789706">
    <property type="component" value="Unassembled WGS sequence"/>
</dbReference>
<dbReference type="Gene3D" id="3.40.50.1010">
    <property type="entry name" value="5'-nuclease"/>
    <property type="match status" value="1"/>
</dbReference>
<reference evidence="1" key="1">
    <citation type="submission" date="2021-06" db="EMBL/GenBank/DDBJ databases">
        <authorList>
            <person name="Kallberg Y."/>
            <person name="Tangrot J."/>
            <person name="Rosling A."/>
        </authorList>
    </citation>
    <scope>NUCLEOTIDE SEQUENCE</scope>
    <source>
        <strain evidence="1">AZ414A</strain>
    </source>
</reference>